<dbReference type="Proteomes" id="UP001225316">
    <property type="component" value="Unassembled WGS sequence"/>
</dbReference>
<protein>
    <recommendedName>
        <fullName evidence="4">TMhelix containing protein</fullName>
    </recommendedName>
</protein>
<dbReference type="RefSeq" id="WP_308948215.1">
    <property type="nucleotide sequence ID" value="NZ_JARXHW010000002.1"/>
</dbReference>
<evidence type="ECO:0000313" key="3">
    <source>
        <dbReference type="Proteomes" id="UP001225316"/>
    </source>
</evidence>
<accession>A0ABU1AQ88</accession>
<name>A0ABU1AQ88_9BACT</name>
<organism evidence="2 3">
    <name type="scientific">Thalassobacterium maritimum</name>
    <dbReference type="NCBI Taxonomy" id="3041265"/>
    <lineage>
        <taxon>Bacteria</taxon>
        <taxon>Pseudomonadati</taxon>
        <taxon>Verrucomicrobiota</taxon>
        <taxon>Opitutia</taxon>
        <taxon>Puniceicoccales</taxon>
        <taxon>Coraliomargaritaceae</taxon>
        <taxon>Thalassobacterium</taxon>
    </lineage>
</organism>
<dbReference type="EMBL" id="JARXHW010000002">
    <property type="protein sequence ID" value="MDQ8206208.1"/>
    <property type="molecule type" value="Genomic_DNA"/>
</dbReference>
<comment type="caution">
    <text evidence="2">The sequence shown here is derived from an EMBL/GenBank/DDBJ whole genome shotgun (WGS) entry which is preliminary data.</text>
</comment>
<evidence type="ECO:0000256" key="1">
    <source>
        <dbReference type="SAM" id="Phobius"/>
    </source>
</evidence>
<keyword evidence="3" id="KW-1185">Reference proteome</keyword>
<proteinExistence type="predicted"/>
<keyword evidence="1" id="KW-1133">Transmembrane helix</keyword>
<reference evidence="2 3" key="1">
    <citation type="submission" date="2023-04" db="EMBL/GenBank/DDBJ databases">
        <title>A novel bacteria isolated from coastal sediment.</title>
        <authorList>
            <person name="Liu X.-J."/>
            <person name="Du Z.-J."/>
        </authorList>
    </citation>
    <scope>NUCLEOTIDE SEQUENCE [LARGE SCALE GENOMIC DNA]</scope>
    <source>
        <strain evidence="2 3">SDUM461003</strain>
    </source>
</reference>
<sequence length="79" mass="8903">MKLTNDMIEQMHQQPKEVLLEIISQSAIGSPNHERAKIILSVKQADEANQPNWIDKVNLAWSITSLVIGLIFGYFIRGA</sequence>
<evidence type="ECO:0000313" key="2">
    <source>
        <dbReference type="EMBL" id="MDQ8206208.1"/>
    </source>
</evidence>
<keyword evidence="1" id="KW-0472">Membrane</keyword>
<feature type="transmembrane region" description="Helical" evidence="1">
    <location>
        <begin position="59"/>
        <end position="76"/>
    </location>
</feature>
<evidence type="ECO:0008006" key="4">
    <source>
        <dbReference type="Google" id="ProtNLM"/>
    </source>
</evidence>
<keyword evidence="1" id="KW-0812">Transmembrane</keyword>
<gene>
    <name evidence="2" type="ORF">QEH52_01710</name>
</gene>